<dbReference type="EMBL" id="QXFL01000012">
    <property type="protein sequence ID" value="RIV83037.1"/>
    <property type="molecule type" value="Genomic_DNA"/>
</dbReference>
<dbReference type="PROSITE" id="PS51257">
    <property type="entry name" value="PROKAR_LIPOPROTEIN"/>
    <property type="match status" value="1"/>
</dbReference>
<evidence type="ECO:0000313" key="4">
    <source>
        <dbReference type="EMBL" id="RIV83037.1"/>
    </source>
</evidence>
<protein>
    <submittedName>
        <fullName evidence="4">Polysaccharide export protein</fullName>
    </submittedName>
</protein>
<evidence type="ECO:0000313" key="5">
    <source>
        <dbReference type="Proteomes" id="UP000286576"/>
    </source>
</evidence>
<comment type="caution">
    <text evidence="4">The sequence shown here is derived from an EMBL/GenBank/DDBJ whole genome shotgun (WGS) entry which is preliminary data.</text>
</comment>
<evidence type="ECO:0000259" key="3">
    <source>
        <dbReference type="Pfam" id="PF10531"/>
    </source>
</evidence>
<dbReference type="InterPro" id="IPR003715">
    <property type="entry name" value="Poly_export_N"/>
</dbReference>
<name>A0A418NNM8_9SPHN</name>
<dbReference type="PANTHER" id="PTHR33619">
    <property type="entry name" value="POLYSACCHARIDE EXPORT PROTEIN GFCE-RELATED"/>
    <property type="match status" value="1"/>
</dbReference>
<dbReference type="InterPro" id="IPR019554">
    <property type="entry name" value="Soluble_ligand-bd"/>
</dbReference>
<evidence type="ECO:0000256" key="1">
    <source>
        <dbReference type="ARBA" id="ARBA00022729"/>
    </source>
</evidence>
<dbReference type="Pfam" id="PF02563">
    <property type="entry name" value="Poly_export"/>
    <property type="match status" value="1"/>
</dbReference>
<gene>
    <name evidence="4" type="ORF">D2V07_17090</name>
</gene>
<feature type="domain" description="Soluble ligand binding" evidence="3">
    <location>
        <begin position="145"/>
        <end position="193"/>
    </location>
</feature>
<accession>A0A418NNM8</accession>
<dbReference type="AlphaFoldDB" id="A0A418NNM8"/>
<dbReference type="Proteomes" id="UP000286576">
    <property type="component" value="Unassembled WGS sequence"/>
</dbReference>
<dbReference type="Gene3D" id="3.30.1950.10">
    <property type="entry name" value="wza like domain"/>
    <property type="match status" value="1"/>
</dbReference>
<reference evidence="4 5" key="1">
    <citation type="submission" date="2018-08" db="EMBL/GenBank/DDBJ databases">
        <title>Erythrobacter zhengii sp.nov., a bacterium isolated from deep-sea sediment.</title>
        <authorList>
            <person name="Fang C."/>
            <person name="Wu Y.-H."/>
            <person name="Sun C."/>
            <person name="Wang H."/>
            <person name="Cheng H."/>
            <person name="Meng F.-X."/>
            <person name="Wang C.-S."/>
            <person name="Xu X.-W."/>
        </authorList>
    </citation>
    <scope>NUCLEOTIDE SEQUENCE [LARGE SCALE GENOMIC DNA]</scope>
    <source>
        <strain evidence="4 5">V18</strain>
    </source>
</reference>
<keyword evidence="1" id="KW-0732">Signal</keyword>
<keyword evidence="5" id="KW-1185">Reference proteome</keyword>
<proteinExistence type="predicted"/>
<organism evidence="4 5">
    <name type="scientific">Aurantiacibacter zhengii</name>
    <dbReference type="NCBI Taxonomy" id="2307003"/>
    <lineage>
        <taxon>Bacteria</taxon>
        <taxon>Pseudomonadati</taxon>
        <taxon>Pseudomonadota</taxon>
        <taxon>Alphaproteobacteria</taxon>
        <taxon>Sphingomonadales</taxon>
        <taxon>Erythrobacteraceae</taxon>
        <taxon>Aurantiacibacter</taxon>
    </lineage>
</organism>
<dbReference type="Pfam" id="PF10531">
    <property type="entry name" value="SLBB"/>
    <property type="match status" value="1"/>
</dbReference>
<dbReference type="Gene3D" id="3.10.560.10">
    <property type="entry name" value="Outer membrane lipoprotein wza domain like"/>
    <property type="match status" value="1"/>
</dbReference>
<sequence length="246" mass="26694">MRKGNTVRQRRTISPTLNCGAILTLVFALSGCNTYPIAEAGPVVAQAIPEMGQQSFNHATDFNNYILRPADVISVTVFREESLSLDRVPISADGLIALPLLGEIRASGVTAAELSDQLETILGERYLREPNVSINVLGYGSHQLTIEGAVRNPGIYEFRPGTRLSGSVALANGLTRVSDYRNVAIFRQMEGGMYVAKFDYAAVRDGTMLDPVIQPGDRVVVGSSGLSQAWQDFITALPVFTLFTRI</sequence>
<evidence type="ECO:0000259" key="2">
    <source>
        <dbReference type="Pfam" id="PF02563"/>
    </source>
</evidence>
<dbReference type="InterPro" id="IPR049712">
    <property type="entry name" value="Poly_export"/>
</dbReference>
<feature type="domain" description="Polysaccharide export protein N-terminal" evidence="2">
    <location>
        <begin position="63"/>
        <end position="136"/>
    </location>
</feature>
<dbReference type="GO" id="GO:0015159">
    <property type="term" value="F:polysaccharide transmembrane transporter activity"/>
    <property type="evidence" value="ECO:0007669"/>
    <property type="project" value="InterPro"/>
</dbReference>
<dbReference type="PANTHER" id="PTHR33619:SF3">
    <property type="entry name" value="POLYSACCHARIDE EXPORT PROTEIN GFCE-RELATED"/>
    <property type="match status" value="1"/>
</dbReference>